<evidence type="ECO:0000313" key="1">
    <source>
        <dbReference type="EMBL" id="RJG16358.1"/>
    </source>
</evidence>
<protein>
    <submittedName>
        <fullName evidence="1">Uncharacterized protein</fullName>
    </submittedName>
</protein>
<reference evidence="1 2" key="1">
    <citation type="submission" date="2018-09" db="EMBL/GenBank/DDBJ databases">
        <title>Alcanivorax profundi sp. nov., isolated from 1000 m-depth seawater of the Mariana Trench.</title>
        <authorList>
            <person name="Liu J."/>
        </authorList>
    </citation>
    <scope>NUCLEOTIDE SEQUENCE [LARGE SCALE GENOMIC DNA]</scope>
    <source>
        <strain evidence="1 2">MTEO17</strain>
    </source>
</reference>
<gene>
    <name evidence="1" type="ORF">D4A39_13945</name>
</gene>
<dbReference type="RefSeq" id="WP_119918422.1">
    <property type="nucleotide sequence ID" value="NZ_QYYA01000005.1"/>
</dbReference>
<dbReference type="OrthoDB" id="10013287at2"/>
<dbReference type="AlphaFoldDB" id="A0A418XUL9"/>
<accession>A0A418XUL9</accession>
<name>A0A418XUL9_9GAMM</name>
<keyword evidence="2" id="KW-1185">Reference proteome</keyword>
<dbReference type="EMBL" id="QYYA01000005">
    <property type="protein sequence ID" value="RJG16358.1"/>
    <property type="molecule type" value="Genomic_DNA"/>
</dbReference>
<sequence>MRTKEETEDHVRKTIEIADDHRVNSDQRMEKFCLRGACVKLIRISVEEFSNPSEAKDYLRNFGLPNYLKRFICLNGEIYQRFKESPKHPQTEVTTDVSIVHFLWLMGMFEEAETMIAISSDESVWKYYPVHRLWKDYHRMVFAFSNHEKYEPKPPKLNGYEKHWLPYIQLMERFTKSEDISDIVIEIDESFEKRNRDKRLEDYPGFDGDGRAPVKWDLRKHTILECGARFYGYS</sequence>
<evidence type="ECO:0000313" key="2">
    <source>
        <dbReference type="Proteomes" id="UP000283734"/>
    </source>
</evidence>
<proteinExistence type="predicted"/>
<dbReference type="Proteomes" id="UP000283734">
    <property type="component" value="Unassembled WGS sequence"/>
</dbReference>
<organism evidence="1 2">
    <name type="scientific">Alcanivorax profundi</name>
    <dbReference type="NCBI Taxonomy" id="2338368"/>
    <lineage>
        <taxon>Bacteria</taxon>
        <taxon>Pseudomonadati</taxon>
        <taxon>Pseudomonadota</taxon>
        <taxon>Gammaproteobacteria</taxon>
        <taxon>Oceanospirillales</taxon>
        <taxon>Alcanivoracaceae</taxon>
        <taxon>Alcanivorax</taxon>
    </lineage>
</organism>
<comment type="caution">
    <text evidence="1">The sequence shown here is derived from an EMBL/GenBank/DDBJ whole genome shotgun (WGS) entry which is preliminary data.</text>
</comment>